<protein>
    <recommendedName>
        <fullName evidence="1">DUF4352 domain-containing protein</fullName>
    </recommendedName>
</protein>
<evidence type="ECO:0000313" key="2">
    <source>
        <dbReference type="EMBL" id="CUM59736.1"/>
    </source>
</evidence>
<dbReference type="EMBL" id="LO018304">
    <property type="protein sequence ID" value="CUM59736.1"/>
    <property type="molecule type" value="Genomic_DNA"/>
</dbReference>
<proteinExistence type="predicted"/>
<dbReference type="InterPro" id="IPR029050">
    <property type="entry name" value="Immunoprotect_excell_Ig-like"/>
</dbReference>
<dbReference type="RefSeq" id="WP_235751906.1">
    <property type="nucleotide sequence ID" value="NZ_LR882944.1"/>
</dbReference>
<reference evidence="2" key="1">
    <citation type="submission" date="2015-09" db="EMBL/GenBank/DDBJ databases">
        <authorList>
            <person name="Jackson K.R."/>
            <person name="Lunt B.L."/>
            <person name="Fisher J.N.B."/>
            <person name="Gardner A.V."/>
            <person name="Bailey M.E."/>
            <person name="Deus L.M."/>
            <person name="Earl A.S."/>
            <person name="Gibby P.D."/>
            <person name="Hartmann K.A."/>
            <person name="Liu J.E."/>
            <person name="Manci A.M."/>
            <person name="Nielsen D.A."/>
            <person name="Solomon M.B."/>
            <person name="Breakwell D.P."/>
            <person name="Burnett S.H."/>
            <person name="Grose J.H."/>
        </authorList>
    </citation>
    <scope>NUCLEOTIDE SEQUENCE</scope>
    <source>
        <strain evidence="2">7805</strain>
    </source>
</reference>
<dbReference type="InterPro" id="IPR029051">
    <property type="entry name" value="DUF4352"/>
</dbReference>
<dbReference type="AlphaFoldDB" id="A0A1J1JE17"/>
<gene>
    <name evidence="2" type="ORF">PLAM_1769</name>
</gene>
<name>A0A1J1JE17_PLAAG</name>
<dbReference type="Pfam" id="PF11611">
    <property type="entry name" value="DUF4352"/>
    <property type="match status" value="1"/>
</dbReference>
<organism evidence="2">
    <name type="scientific">Planktothrix agardhii</name>
    <name type="common">Oscillatoria agardhii</name>
    <dbReference type="NCBI Taxonomy" id="1160"/>
    <lineage>
        <taxon>Bacteria</taxon>
        <taxon>Bacillati</taxon>
        <taxon>Cyanobacteriota</taxon>
        <taxon>Cyanophyceae</taxon>
        <taxon>Oscillatoriophycideae</taxon>
        <taxon>Oscillatoriales</taxon>
        <taxon>Microcoleaceae</taxon>
        <taxon>Planktothrix</taxon>
    </lineage>
</organism>
<feature type="domain" description="DUF4352" evidence="1">
    <location>
        <begin position="567"/>
        <end position="686"/>
    </location>
</feature>
<accession>A0A1J1JE17</accession>
<sequence length="696" mass="79779">MDFESWKKKLIPSEMKQVWSEIKTLLNVDQNNLLLAEEEAKKNNFTRAISILKKIKADSEVYQEAQSKIIQYRLTFHGFLLKESQIKAENACFLEALSFLLQIPSESELYSEAQNKIIEYKQSLKEQEIAKEKAIQDKIDEQASLLLEKALSLGEQEKFYEGLKLLREISSKAQIYPQINEKIADYQEAIKQQELEKEREKERIRKAKIDEQGNHLLEQALRSSEQNKFDEALTSLRKISSEASIYQEVQVKIAEYEEAFRHQQIAQAKAIQDQIDEQANLLLEKSLNLAGQGNFSQALNSLREILPEAQIYPQVKEKIAEYQEDLKQQKSEQEREREQLLKIELETKASQLLESATKLVDQHSFSDALDILIAIPAQTQAYPKSRELANQIKSNRRVENGDRAIVVENFYTTHSLIPKNEFAEPISSKADGKLLVIEMQVENLGKETGNIIFSIFHVTDENGYKFDSISDTNLYIYEQENGFSSNSDSIRPTGSIKILKVFEINSNSQNITFQWKGKSINLGKPKHFHQSVTNSPVIESDDFKISRQEKMIHTTPASNNNGKFNSINERVEVGNRAITVENVYFTDCLESTDEFDDPIFPKTGGKFICVELTVENTGKETGNIIFSTFQVMDENGYKFDAVDESEIYLYASELGFDATFESIRPKSSAIILKVFEVNEDSNKLNLYWKGKSINLF</sequence>
<dbReference type="Gene3D" id="2.60.40.1240">
    <property type="match status" value="2"/>
</dbReference>
<evidence type="ECO:0000259" key="1">
    <source>
        <dbReference type="Pfam" id="PF11611"/>
    </source>
</evidence>